<sequence length="205" mass="22347">MESGRDLLHHDAVLGWEAIMAFTRRWFFGLLAALPVAGRAIAQESPVPAADGSPETIEPSSLAKANVETLHRYMAAMNSGDVAAAVAFFSPDTRNHGKPVGKPGLTRVLSDLRTMFPDYRHEAIELTAAGDVVIARNKVSGTHKGVGKIPVEGGMLVGIAPTNKSFVVQHIHWWRFREGLIVEHYATRDDLDMMQQLGLLPTRTG</sequence>
<proteinExistence type="predicted"/>
<dbReference type="PANTHER" id="PTHR38436">
    <property type="entry name" value="POLYKETIDE CYCLASE SNOAL-LIKE DOMAIN"/>
    <property type="match status" value="1"/>
</dbReference>
<evidence type="ECO:0000313" key="1">
    <source>
        <dbReference type="EMBL" id="MDO6414444.1"/>
    </source>
</evidence>
<dbReference type="Pfam" id="PF07366">
    <property type="entry name" value="SnoaL"/>
    <property type="match status" value="1"/>
</dbReference>
<dbReference type="PANTHER" id="PTHR38436:SF1">
    <property type="entry name" value="ESTER CYCLASE"/>
    <property type="match status" value="1"/>
</dbReference>
<dbReference type="InterPro" id="IPR009959">
    <property type="entry name" value="Cyclase_SnoaL-like"/>
</dbReference>
<name>A0ABT8Y800_9SPHN</name>
<dbReference type="Proteomes" id="UP001169764">
    <property type="component" value="Unassembled WGS sequence"/>
</dbReference>
<evidence type="ECO:0000313" key="2">
    <source>
        <dbReference type="Proteomes" id="UP001169764"/>
    </source>
</evidence>
<accession>A0ABT8Y800</accession>
<dbReference type="EMBL" id="JAUOTP010000003">
    <property type="protein sequence ID" value="MDO6414444.1"/>
    <property type="molecule type" value="Genomic_DNA"/>
</dbReference>
<gene>
    <name evidence="1" type="ORF">Q4F19_08640</name>
</gene>
<dbReference type="SUPFAM" id="SSF54427">
    <property type="entry name" value="NTF2-like"/>
    <property type="match status" value="1"/>
</dbReference>
<keyword evidence="2" id="KW-1185">Reference proteome</keyword>
<organism evidence="1 2">
    <name type="scientific">Sphingomonas natans</name>
    <dbReference type="NCBI Taxonomy" id="3063330"/>
    <lineage>
        <taxon>Bacteria</taxon>
        <taxon>Pseudomonadati</taxon>
        <taxon>Pseudomonadota</taxon>
        <taxon>Alphaproteobacteria</taxon>
        <taxon>Sphingomonadales</taxon>
        <taxon>Sphingomonadaceae</taxon>
        <taxon>Sphingomonas</taxon>
    </lineage>
</organism>
<dbReference type="CDD" id="cd00531">
    <property type="entry name" value="NTF2_like"/>
    <property type="match status" value="1"/>
</dbReference>
<dbReference type="InterPro" id="IPR032710">
    <property type="entry name" value="NTF2-like_dom_sf"/>
</dbReference>
<reference evidence="1" key="1">
    <citation type="submission" date="2023-07" db="EMBL/GenBank/DDBJ databases">
        <authorList>
            <person name="Kim M."/>
        </authorList>
    </citation>
    <scope>NUCLEOTIDE SEQUENCE</scope>
    <source>
        <strain evidence="1">BIUV-7</strain>
    </source>
</reference>
<protein>
    <submittedName>
        <fullName evidence="1">Ester cyclase</fullName>
    </submittedName>
</protein>
<dbReference type="Gene3D" id="3.10.450.50">
    <property type="match status" value="1"/>
</dbReference>
<comment type="caution">
    <text evidence="1">The sequence shown here is derived from an EMBL/GenBank/DDBJ whole genome shotgun (WGS) entry which is preliminary data.</text>
</comment>